<feature type="compositionally biased region" description="Pro residues" evidence="3">
    <location>
        <begin position="630"/>
        <end position="640"/>
    </location>
</feature>
<keyword evidence="1 2" id="KW-0694">RNA-binding</keyword>
<dbReference type="SUPFAM" id="SSF54791">
    <property type="entry name" value="Eukaryotic type KH-domain (KH-domain type I)"/>
    <property type="match status" value="1"/>
</dbReference>
<evidence type="ECO:0000256" key="3">
    <source>
        <dbReference type="SAM" id="MobiDB-lite"/>
    </source>
</evidence>
<protein>
    <recommendedName>
        <fullName evidence="4">K Homology domain-containing protein</fullName>
    </recommendedName>
</protein>
<dbReference type="PANTHER" id="PTHR11208">
    <property type="entry name" value="RNA-BINDING PROTEIN RELATED"/>
    <property type="match status" value="1"/>
</dbReference>
<sequence length="640" mass="66433">MRDGERDGALAARWTANAAGPVAGVTAGGGGGGGGGVDWDSGGHGGAAVSWAVTAAPPRNVSWESFGSGSSGGSQLSGGGATNPMALPGGMGVWAAPGATTSAGGTASAGFPGLGWRMGADRYRALSDAAPHPEDGAGPEALAWRPMRSGRGAGASAFPDDHHGETGAYWPTAAAFLPQMYDDSARASLPTGDASGYTASLPTAAKRSAGANGSNARDTRLPRRSASFASLHVGATAPSPPPPTSPVPSLLESSARLVLEELKREKALLEPLREQVPRVWFMLGAEVHRVSKILRQSSAPSQLESYGAARNTSHPQLAPTTERNVGGLLPRSPSHGGLLSSDPMRYDDSDGVDAYRLQEMTRFLERDMYLSGAAEAAAPLRPVAEHCGEMPKRGALGRVPSALALASASTHAVNSGDQHDHVGGTRPMVRKRCRIPVPTDQYPDFNFVGRLLGPRGATLKKLENETGCKIMIRGRGSIRKDKEAEVVGKPGWEHVFSEPLHVILEAEMEEDAADEALRRARESLELLLVPVPEELDTLKRQQLRELAILNGTFRGSVSDSALGWPAPTSSSAAALGGAPLEGGPANAPGNGAHARRLRRSFSLASGHAGGGTAAVPEYTPFGSGLELPELHPPPPSRPDN</sequence>
<dbReference type="AlphaFoldDB" id="A0AAV9J2A6"/>
<evidence type="ECO:0000313" key="5">
    <source>
        <dbReference type="EMBL" id="KAK4538480.1"/>
    </source>
</evidence>
<dbReference type="GO" id="GO:0003729">
    <property type="term" value="F:mRNA binding"/>
    <property type="evidence" value="ECO:0007669"/>
    <property type="project" value="TreeGrafter"/>
</dbReference>
<dbReference type="InterPro" id="IPR004087">
    <property type="entry name" value="KH_dom"/>
</dbReference>
<keyword evidence="6" id="KW-1185">Reference proteome</keyword>
<dbReference type="Proteomes" id="UP001301350">
    <property type="component" value="Unassembled WGS sequence"/>
</dbReference>
<dbReference type="GO" id="GO:0005634">
    <property type="term" value="C:nucleus"/>
    <property type="evidence" value="ECO:0007669"/>
    <property type="project" value="TreeGrafter"/>
</dbReference>
<organism evidence="5 6">
    <name type="scientific">Cyanidium caldarium</name>
    <name type="common">Red alga</name>
    <dbReference type="NCBI Taxonomy" id="2771"/>
    <lineage>
        <taxon>Eukaryota</taxon>
        <taxon>Rhodophyta</taxon>
        <taxon>Bangiophyceae</taxon>
        <taxon>Cyanidiales</taxon>
        <taxon>Cyanidiaceae</taxon>
        <taxon>Cyanidium</taxon>
    </lineage>
</organism>
<feature type="compositionally biased region" description="Polar residues" evidence="3">
    <location>
        <begin position="304"/>
        <end position="323"/>
    </location>
</feature>
<proteinExistence type="predicted"/>
<evidence type="ECO:0000313" key="6">
    <source>
        <dbReference type="Proteomes" id="UP001301350"/>
    </source>
</evidence>
<dbReference type="InterPro" id="IPR055256">
    <property type="entry name" value="KH_1_KHDC4/BBP-like"/>
</dbReference>
<evidence type="ECO:0000256" key="2">
    <source>
        <dbReference type="PROSITE-ProRule" id="PRU00117"/>
    </source>
</evidence>
<dbReference type="InterPro" id="IPR036612">
    <property type="entry name" value="KH_dom_type_1_sf"/>
</dbReference>
<dbReference type="EMBL" id="JANCYW010000018">
    <property type="protein sequence ID" value="KAK4538480.1"/>
    <property type="molecule type" value="Genomic_DNA"/>
</dbReference>
<reference evidence="5 6" key="1">
    <citation type="submission" date="2022-07" db="EMBL/GenBank/DDBJ databases">
        <title>Genome-wide signatures of adaptation to extreme environments.</title>
        <authorList>
            <person name="Cho C.H."/>
            <person name="Yoon H.S."/>
        </authorList>
    </citation>
    <scope>NUCLEOTIDE SEQUENCE [LARGE SCALE GENOMIC DNA]</scope>
    <source>
        <strain evidence="5 6">DBV 063 E5</strain>
    </source>
</reference>
<dbReference type="Gene3D" id="3.30.1370.10">
    <property type="entry name" value="K Homology domain, type 1"/>
    <property type="match status" value="1"/>
</dbReference>
<dbReference type="Pfam" id="PF22675">
    <property type="entry name" value="KH-I_KHDC4-BBP"/>
    <property type="match status" value="1"/>
</dbReference>
<feature type="region of interest" description="Disordered" evidence="3">
    <location>
        <begin position="304"/>
        <end position="345"/>
    </location>
</feature>
<evidence type="ECO:0000259" key="4">
    <source>
        <dbReference type="SMART" id="SM00322"/>
    </source>
</evidence>
<comment type="caution">
    <text evidence="5">The sequence shown here is derived from an EMBL/GenBank/DDBJ whole genome shotgun (WGS) entry which is preliminary data.</text>
</comment>
<feature type="domain" description="K Homology" evidence="4">
    <location>
        <begin position="429"/>
        <end position="525"/>
    </location>
</feature>
<dbReference type="InterPro" id="IPR045071">
    <property type="entry name" value="BBP-like"/>
</dbReference>
<gene>
    <name evidence="5" type="ORF">CDCA_CDCA18G4505</name>
</gene>
<feature type="compositionally biased region" description="Low complexity" evidence="3">
    <location>
        <begin position="566"/>
        <end position="592"/>
    </location>
</feature>
<evidence type="ECO:0000256" key="1">
    <source>
        <dbReference type="ARBA" id="ARBA00022884"/>
    </source>
</evidence>
<dbReference type="SMART" id="SM00322">
    <property type="entry name" value="KH"/>
    <property type="match status" value="1"/>
</dbReference>
<name>A0AAV9J2A6_CYACA</name>
<feature type="region of interest" description="Disordered" evidence="3">
    <location>
        <begin position="566"/>
        <end position="640"/>
    </location>
</feature>
<accession>A0AAV9J2A6</accession>
<dbReference type="PANTHER" id="PTHR11208:SF42">
    <property type="entry name" value="QUAKING RELATED 54B, ISOFORM E"/>
    <property type="match status" value="1"/>
</dbReference>
<dbReference type="GO" id="GO:0048024">
    <property type="term" value="P:regulation of mRNA splicing, via spliceosome"/>
    <property type="evidence" value="ECO:0007669"/>
    <property type="project" value="TreeGrafter"/>
</dbReference>
<dbReference type="PROSITE" id="PS50084">
    <property type="entry name" value="KH_TYPE_1"/>
    <property type="match status" value="1"/>
</dbReference>